<protein>
    <recommendedName>
        <fullName evidence="4">Acyl-CoA carboxylase subunit epsilon</fullName>
    </recommendedName>
</protein>
<reference evidence="3" key="1">
    <citation type="submission" date="2015-03" db="EMBL/GenBank/DDBJ databases">
        <title>Luteipulveratus halotolerans sp. nov., a novel actinobacterium (Dermacoccaceae) from Sarawak, Malaysia.</title>
        <authorList>
            <person name="Juboi H."/>
            <person name="Basik A."/>
            <person name="Shamsul S.S."/>
            <person name="Arnold P."/>
            <person name="Schmitt E.K."/>
            <person name="Sanglier J.-J."/>
            <person name="Yeo T."/>
        </authorList>
    </citation>
    <scope>NUCLEOTIDE SEQUENCE [LARGE SCALE GENOMIC DNA]</scope>
    <source>
        <strain evidence="3">C296001</strain>
    </source>
</reference>
<dbReference type="AlphaFoldDB" id="A0A0L6CJT7"/>
<organism evidence="2 3">
    <name type="scientific">Luteipulveratus halotolerans</name>
    <dbReference type="NCBI Taxonomy" id="1631356"/>
    <lineage>
        <taxon>Bacteria</taxon>
        <taxon>Bacillati</taxon>
        <taxon>Actinomycetota</taxon>
        <taxon>Actinomycetes</taxon>
        <taxon>Micrococcales</taxon>
        <taxon>Dermacoccaceae</taxon>
        <taxon>Luteipulveratus</taxon>
    </lineage>
</organism>
<gene>
    <name evidence="2" type="ORF">VV01_12500</name>
</gene>
<comment type="caution">
    <text evidence="2">The sequence shown here is derived from an EMBL/GenBank/DDBJ whole genome shotgun (WGS) entry which is preliminary data.</text>
</comment>
<accession>A0A0L6CJT7</accession>
<dbReference type="RefSeq" id="WP_050670174.1">
    <property type="nucleotide sequence ID" value="NZ_LAIR01000002.1"/>
</dbReference>
<evidence type="ECO:0000313" key="2">
    <source>
        <dbReference type="EMBL" id="KNX37783.1"/>
    </source>
</evidence>
<keyword evidence="3" id="KW-1185">Reference proteome</keyword>
<evidence type="ECO:0000313" key="3">
    <source>
        <dbReference type="Proteomes" id="UP000037397"/>
    </source>
</evidence>
<proteinExistence type="predicted"/>
<feature type="compositionally biased region" description="Basic and acidic residues" evidence="1">
    <location>
        <begin position="34"/>
        <end position="43"/>
    </location>
</feature>
<dbReference type="GO" id="GO:0003989">
    <property type="term" value="F:acetyl-CoA carboxylase activity"/>
    <property type="evidence" value="ECO:0007669"/>
    <property type="project" value="InterPro"/>
</dbReference>
<dbReference type="Proteomes" id="UP000037397">
    <property type="component" value="Unassembled WGS sequence"/>
</dbReference>
<name>A0A0L6CJT7_9MICO</name>
<dbReference type="InterPro" id="IPR032716">
    <property type="entry name" value="ACC_epsilon"/>
</dbReference>
<dbReference type="Pfam" id="PF13822">
    <property type="entry name" value="ACC_epsilon"/>
    <property type="match status" value="1"/>
</dbReference>
<evidence type="ECO:0000256" key="1">
    <source>
        <dbReference type="SAM" id="MobiDB-lite"/>
    </source>
</evidence>
<evidence type="ECO:0008006" key="4">
    <source>
        <dbReference type="Google" id="ProtNLM"/>
    </source>
</evidence>
<dbReference type="EMBL" id="LAIR01000002">
    <property type="protein sequence ID" value="KNX37783.1"/>
    <property type="molecule type" value="Genomic_DNA"/>
</dbReference>
<sequence>MTGEQSPLRVISGDASAEEVAAVLAVLSAAGGGDRPETPEPRSRWGRPRPRGSAGASPDGWVRSGRPG</sequence>
<dbReference type="STRING" id="1631356.VV01_12500"/>
<dbReference type="GO" id="GO:0004658">
    <property type="term" value="F:propionyl-CoA carboxylase activity"/>
    <property type="evidence" value="ECO:0007669"/>
    <property type="project" value="InterPro"/>
</dbReference>
<feature type="region of interest" description="Disordered" evidence="1">
    <location>
        <begin position="28"/>
        <end position="68"/>
    </location>
</feature>